<dbReference type="Proteomes" id="UP000008555">
    <property type="component" value="Chromosome"/>
</dbReference>
<evidence type="ECO:0000313" key="2">
    <source>
        <dbReference type="Proteomes" id="UP000008555"/>
    </source>
</evidence>
<dbReference type="KEGG" id="cbd:CBUD_0296"/>
<dbReference type="AlphaFoldDB" id="A9KC24"/>
<evidence type="ECO:0000313" key="1">
    <source>
        <dbReference type="EMBL" id="ABS77968.1"/>
    </source>
</evidence>
<dbReference type="EMBL" id="CP000733">
    <property type="protein sequence ID" value="ABS77968.1"/>
    <property type="molecule type" value="Genomic_DNA"/>
</dbReference>
<accession>A9KC24</accession>
<reference evidence="1 2" key="1">
    <citation type="journal article" date="2009" name="Infect. Immun.">
        <title>Comparative genomics reveal extensive transposon-mediated genomic plasticity and diversity among potential effector proteins within the genus Coxiella.</title>
        <authorList>
            <person name="Beare P.A."/>
            <person name="Unsworth N."/>
            <person name="Andoh M."/>
            <person name="Voth D.E."/>
            <person name="Omsland A."/>
            <person name="Gilk S.D."/>
            <person name="Williams K.P."/>
            <person name="Sobral B.W."/>
            <person name="Kupko J.J.III."/>
            <person name="Porcella S.F."/>
            <person name="Samuel J.E."/>
            <person name="Heinzen R.A."/>
        </authorList>
    </citation>
    <scope>NUCLEOTIDE SEQUENCE [LARGE SCALE GENOMIC DNA]</scope>
    <source>
        <strain evidence="1 2">Dugway 5J108-111</strain>
    </source>
</reference>
<dbReference type="RefSeq" id="WP_005772210.1">
    <property type="nucleotide sequence ID" value="NC_009727.1"/>
</dbReference>
<protein>
    <submittedName>
        <fullName evidence="1">Uncharacterized protein</fullName>
    </submittedName>
</protein>
<organism evidence="1 2">
    <name type="scientific">Coxiella burnetii (strain Dugway 5J108-111)</name>
    <dbReference type="NCBI Taxonomy" id="434922"/>
    <lineage>
        <taxon>Bacteria</taxon>
        <taxon>Pseudomonadati</taxon>
        <taxon>Pseudomonadota</taxon>
        <taxon>Gammaproteobacteria</taxon>
        <taxon>Legionellales</taxon>
        <taxon>Coxiellaceae</taxon>
        <taxon>Coxiella</taxon>
    </lineage>
</organism>
<proteinExistence type="predicted"/>
<sequence>MKINIKNLSNFMSPYLNQEFKQDRFEFTSIDISDDKKNLIALVDLTDHALSSDGNFHLSAITNARIAGQLAIIYIFYCLGIPKNREIWQVTDNWEFKKPITKLTDIKYDIKNISLFEKSLGSFYNFSITVEDKSFMGKASYLKPK</sequence>
<gene>
    <name evidence="1" type="ordered locus">CBUD_0296</name>
</gene>
<name>A9KC24_COXBN</name>
<dbReference type="HOGENOM" id="CLU_1783637_0_0_6"/>